<dbReference type="Proteomes" id="UP000828390">
    <property type="component" value="Unassembled WGS sequence"/>
</dbReference>
<protein>
    <submittedName>
        <fullName evidence="1">Uncharacterized protein</fullName>
    </submittedName>
</protein>
<dbReference type="EMBL" id="JAIWYP010000001">
    <property type="protein sequence ID" value="KAH3883052.1"/>
    <property type="molecule type" value="Genomic_DNA"/>
</dbReference>
<gene>
    <name evidence="1" type="ORF">DPMN_007000</name>
</gene>
<evidence type="ECO:0000313" key="1">
    <source>
        <dbReference type="EMBL" id="KAH3883052.1"/>
    </source>
</evidence>
<proteinExistence type="predicted"/>
<dbReference type="AlphaFoldDB" id="A0A9D4RYB0"/>
<name>A0A9D4RYB0_DREPO</name>
<comment type="caution">
    <text evidence="1">The sequence shown here is derived from an EMBL/GenBank/DDBJ whole genome shotgun (WGS) entry which is preliminary data.</text>
</comment>
<reference evidence="1" key="1">
    <citation type="journal article" date="2019" name="bioRxiv">
        <title>The Genome of the Zebra Mussel, Dreissena polymorpha: A Resource for Invasive Species Research.</title>
        <authorList>
            <person name="McCartney M.A."/>
            <person name="Auch B."/>
            <person name="Kono T."/>
            <person name="Mallez S."/>
            <person name="Zhang Y."/>
            <person name="Obille A."/>
            <person name="Becker A."/>
            <person name="Abrahante J.E."/>
            <person name="Garbe J."/>
            <person name="Badalamenti J.P."/>
            <person name="Herman A."/>
            <person name="Mangelson H."/>
            <person name="Liachko I."/>
            <person name="Sullivan S."/>
            <person name="Sone E.D."/>
            <person name="Koren S."/>
            <person name="Silverstein K.A.T."/>
            <person name="Beckman K.B."/>
            <person name="Gohl D.M."/>
        </authorList>
    </citation>
    <scope>NUCLEOTIDE SEQUENCE</scope>
    <source>
        <strain evidence="1">Duluth1</strain>
        <tissue evidence="1">Whole animal</tissue>
    </source>
</reference>
<organism evidence="1 2">
    <name type="scientific">Dreissena polymorpha</name>
    <name type="common">Zebra mussel</name>
    <name type="synonym">Mytilus polymorpha</name>
    <dbReference type="NCBI Taxonomy" id="45954"/>
    <lineage>
        <taxon>Eukaryota</taxon>
        <taxon>Metazoa</taxon>
        <taxon>Spiralia</taxon>
        <taxon>Lophotrochozoa</taxon>
        <taxon>Mollusca</taxon>
        <taxon>Bivalvia</taxon>
        <taxon>Autobranchia</taxon>
        <taxon>Heteroconchia</taxon>
        <taxon>Euheterodonta</taxon>
        <taxon>Imparidentia</taxon>
        <taxon>Neoheterodontei</taxon>
        <taxon>Myida</taxon>
        <taxon>Dreissenoidea</taxon>
        <taxon>Dreissenidae</taxon>
        <taxon>Dreissena</taxon>
    </lineage>
</organism>
<sequence length="67" mass="7929">MSPPVKKIFFDINRYIPMSMLTVFAFGNFERVHQKFCTRNIIINPRFSEGKYVEIVQFSIKDIQLGK</sequence>
<reference evidence="1" key="2">
    <citation type="submission" date="2020-11" db="EMBL/GenBank/DDBJ databases">
        <authorList>
            <person name="McCartney M.A."/>
            <person name="Auch B."/>
            <person name="Kono T."/>
            <person name="Mallez S."/>
            <person name="Becker A."/>
            <person name="Gohl D.M."/>
            <person name="Silverstein K.A.T."/>
            <person name="Koren S."/>
            <person name="Bechman K.B."/>
            <person name="Herman A."/>
            <person name="Abrahante J.E."/>
            <person name="Garbe J."/>
        </authorList>
    </citation>
    <scope>NUCLEOTIDE SEQUENCE</scope>
    <source>
        <strain evidence="1">Duluth1</strain>
        <tissue evidence="1">Whole animal</tissue>
    </source>
</reference>
<evidence type="ECO:0000313" key="2">
    <source>
        <dbReference type="Proteomes" id="UP000828390"/>
    </source>
</evidence>
<accession>A0A9D4RYB0</accession>
<keyword evidence="2" id="KW-1185">Reference proteome</keyword>